<accession>A0A821AKK7</accession>
<sequence length="309" mass="35684">MDIALLTSLDNIDFREWCELTCSTKKCIDFCQNVGLIGFTLNEPCAQGHNNWKLGSCARASDEFVWRCGKCKSTRTIRHGTFFSNSKLAIRQVLDLTYFWAQQIDSHAFLRRHCKFASESTIVDWKNFARDLCGEHFSRHPVVIGGPGHIVEIDESAWTKKKYNRGRLVSNQWVFGGIDRDTRECFAVLVDQRDAATLLPIIHQYIRAGTTIYSDQWAAYNGIANGPGPDRYNHQTVNHSVNFVDPTTSTHTQNIENLWMCMKRKKKNQMGQHVTLLGTHLTEYMWRQRFGDRPFENLVRAIQEKYVVQ</sequence>
<dbReference type="InterPro" id="IPR024445">
    <property type="entry name" value="Tnp_ISXO2-like"/>
</dbReference>
<comment type="caution">
    <text evidence="3">The sequence shown here is derived from an EMBL/GenBank/DDBJ whole genome shotgun (WGS) entry which is preliminary data.</text>
</comment>
<dbReference type="Proteomes" id="UP000663872">
    <property type="component" value="Unassembled WGS sequence"/>
</dbReference>
<reference evidence="3" key="1">
    <citation type="submission" date="2021-02" db="EMBL/GenBank/DDBJ databases">
        <authorList>
            <person name="Nowell W R."/>
        </authorList>
    </citation>
    <scope>NUCLEOTIDE SEQUENCE</scope>
</reference>
<evidence type="ECO:0000259" key="1">
    <source>
        <dbReference type="SMART" id="SM01126"/>
    </source>
</evidence>
<feature type="domain" description="ISXO2-like transposase" evidence="1">
    <location>
        <begin position="143"/>
        <end position="289"/>
    </location>
</feature>
<dbReference type="Proteomes" id="UP000663848">
    <property type="component" value="Unassembled WGS sequence"/>
</dbReference>
<evidence type="ECO:0000313" key="4">
    <source>
        <dbReference type="Proteomes" id="UP000663848"/>
    </source>
</evidence>
<dbReference type="PANTHER" id="PTHR47163:SF2">
    <property type="entry name" value="SI:DKEY-17M8.2"/>
    <property type="match status" value="1"/>
</dbReference>
<dbReference type="SMART" id="SM01126">
    <property type="entry name" value="DDE_Tnp_IS1595"/>
    <property type="match status" value="1"/>
</dbReference>
<evidence type="ECO:0000313" key="3">
    <source>
        <dbReference type="EMBL" id="CAF4580453.1"/>
    </source>
</evidence>
<dbReference type="EMBL" id="CAJOBR010001123">
    <property type="protein sequence ID" value="CAF4580453.1"/>
    <property type="molecule type" value="Genomic_DNA"/>
</dbReference>
<organism evidence="3 4">
    <name type="scientific">Rotaria socialis</name>
    <dbReference type="NCBI Taxonomy" id="392032"/>
    <lineage>
        <taxon>Eukaryota</taxon>
        <taxon>Metazoa</taxon>
        <taxon>Spiralia</taxon>
        <taxon>Gnathifera</taxon>
        <taxon>Rotifera</taxon>
        <taxon>Eurotatoria</taxon>
        <taxon>Bdelloidea</taxon>
        <taxon>Philodinida</taxon>
        <taxon>Philodinidae</taxon>
        <taxon>Rotaria</taxon>
    </lineage>
</organism>
<dbReference type="AlphaFoldDB" id="A0A821AKK7"/>
<dbReference type="InterPro" id="IPR053164">
    <property type="entry name" value="IS1016-like_transposase"/>
</dbReference>
<dbReference type="Pfam" id="PF12762">
    <property type="entry name" value="DDE_Tnp_IS1595"/>
    <property type="match status" value="1"/>
</dbReference>
<protein>
    <recommendedName>
        <fullName evidence="1">ISXO2-like transposase domain-containing protein</fullName>
    </recommendedName>
</protein>
<name>A0A821AKK7_9BILA</name>
<gene>
    <name evidence="2" type="ORF">GRG538_LOCUS4038</name>
    <name evidence="3" type="ORF">QYT958_LOCUS10234</name>
</gene>
<evidence type="ECO:0000313" key="2">
    <source>
        <dbReference type="EMBL" id="CAF3334808.1"/>
    </source>
</evidence>
<dbReference type="EMBL" id="CAJNYT010000153">
    <property type="protein sequence ID" value="CAF3334808.1"/>
    <property type="molecule type" value="Genomic_DNA"/>
</dbReference>
<proteinExistence type="predicted"/>
<dbReference type="NCBIfam" id="NF033547">
    <property type="entry name" value="transpos_IS1595"/>
    <property type="match status" value="1"/>
</dbReference>
<dbReference type="PANTHER" id="PTHR47163">
    <property type="entry name" value="DDE_TNP_IS1595 DOMAIN-CONTAINING PROTEIN"/>
    <property type="match status" value="1"/>
</dbReference>